<dbReference type="STRING" id="4155.A0A022PUG0"/>
<evidence type="ECO:0000313" key="4">
    <source>
        <dbReference type="Proteomes" id="UP000030748"/>
    </source>
</evidence>
<evidence type="ECO:0000259" key="2">
    <source>
        <dbReference type="Pfam" id="PF14309"/>
    </source>
</evidence>
<dbReference type="Proteomes" id="UP000030748">
    <property type="component" value="Unassembled WGS sequence"/>
</dbReference>
<feature type="compositionally biased region" description="Basic and acidic residues" evidence="1">
    <location>
        <begin position="72"/>
        <end position="81"/>
    </location>
</feature>
<keyword evidence="4" id="KW-1185">Reference proteome</keyword>
<feature type="region of interest" description="Disordered" evidence="1">
    <location>
        <begin position="41"/>
        <end position="148"/>
    </location>
</feature>
<dbReference type="PhylomeDB" id="A0A022PUG0"/>
<sequence>MTTGFVKEQNLEIQIQRQMGCMAGFLQIFDRHHILTGKRFYSTKRLPPPPLVDTTTSESEKSAPQSPPNPTDSRKPLEKSKQTPAAAAELPPKPPLPLPIFELKSGTKSSSSWKFSKEAPRLSLDSRATTDAKGGLHPKQIRTTTSAAAVASNGGNSIASAAADVDQQQHRSTSVIARLMGLDPYPNSSDSEPEKKPELRRSASESRVSKDLFQSRFITDGGNFYSKQQTQSHSSHTPPTDAHFADPNNQSIKKAPEGLHRGRLNSTPPWKAPPQQRKNFFDSGDVFPEPKQTVSTISIYGEIEKRIKVRGIDETSKDLETLKQILEALQLKGLLHPKQPPPQQNEAVRRHRNFVYDESPIVLMKPIRSSDPNGRNQVRRNYSLAGETSPSVSPMRERNVRSPTRGGGRGPGTGPSPITRSNSPVKPRQLSVETQRKASPVHSPKRRAVPDPTATNQSQRRKKPTSQIRQKDDESSSISGSSITTVSTDTERSKGDEHKEGRNILERCDKLLRSIAEMSAAADMQPSPVSVLDSSFYKDDSLTPSPVTTKRNLDFTDQPGELEEETWSPVVSPIHTKWVETSDDREFAYISDILRASSHHHHHLQDESDVFLLLEKQQFLKGNHDTCKASTLQRKLIFDAISEITGRDKQLPPWNKCATVPSLDKVWSEFQTIRERPEKTGEDLFETVCGVLKRDLAITAWGDFPIEMSEGVLDIERLIFKDLIGEIIGDLAVLAAASGMLSSAMPMRRKLVF</sequence>
<gene>
    <name evidence="3" type="ORF">MIMGU_mgv1a001830mg</name>
</gene>
<feature type="region of interest" description="Disordered" evidence="1">
    <location>
        <begin position="365"/>
        <end position="505"/>
    </location>
</feature>
<dbReference type="PANTHER" id="PTHR31680">
    <property type="entry name" value="LONGIFOLIA PROTEIN"/>
    <property type="match status" value="1"/>
</dbReference>
<feature type="compositionally biased region" description="Low complexity" evidence="1">
    <location>
        <begin position="476"/>
        <end position="488"/>
    </location>
</feature>
<organism evidence="3 4">
    <name type="scientific">Erythranthe guttata</name>
    <name type="common">Yellow monkey flower</name>
    <name type="synonym">Mimulus guttatus</name>
    <dbReference type="NCBI Taxonomy" id="4155"/>
    <lineage>
        <taxon>Eukaryota</taxon>
        <taxon>Viridiplantae</taxon>
        <taxon>Streptophyta</taxon>
        <taxon>Embryophyta</taxon>
        <taxon>Tracheophyta</taxon>
        <taxon>Spermatophyta</taxon>
        <taxon>Magnoliopsida</taxon>
        <taxon>eudicotyledons</taxon>
        <taxon>Gunneridae</taxon>
        <taxon>Pentapetalae</taxon>
        <taxon>asterids</taxon>
        <taxon>lamiids</taxon>
        <taxon>Lamiales</taxon>
        <taxon>Phrymaceae</taxon>
        <taxon>Erythranthe</taxon>
    </lineage>
</organism>
<dbReference type="OrthoDB" id="1929599at2759"/>
<protein>
    <recommendedName>
        <fullName evidence="2">DUF4378 domain-containing protein</fullName>
    </recommendedName>
</protein>
<feature type="compositionally biased region" description="Low complexity" evidence="1">
    <location>
        <begin position="228"/>
        <end position="240"/>
    </location>
</feature>
<dbReference type="KEGG" id="egt:105950221"/>
<dbReference type="PANTHER" id="PTHR31680:SF12">
    <property type="entry name" value="OS11G0587300 PROTEIN"/>
    <property type="match status" value="1"/>
</dbReference>
<feature type="compositionally biased region" description="Low complexity" evidence="1">
    <location>
        <begin position="104"/>
        <end position="114"/>
    </location>
</feature>
<name>A0A022PUG0_ERYGU</name>
<dbReference type="InterPro" id="IPR033334">
    <property type="entry name" value="LNG1/2"/>
</dbReference>
<dbReference type="eggNOG" id="ENOG502QWA8">
    <property type="taxonomic scope" value="Eukaryota"/>
</dbReference>
<dbReference type="GO" id="GO:0051513">
    <property type="term" value="P:regulation of monopolar cell growth"/>
    <property type="evidence" value="ECO:0007669"/>
    <property type="project" value="InterPro"/>
</dbReference>
<dbReference type="Pfam" id="PF14309">
    <property type="entry name" value="DUF4378"/>
    <property type="match status" value="1"/>
</dbReference>
<dbReference type="OMA" id="FEWHAQK"/>
<reference evidence="3 4" key="1">
    <citation type="journal article" date="2013" name="Proc. Natl. Acad. Sci. U.S.A.">
        <title>Fine-scale variation in meiotic recombination in Mimulus inferred from population shotgun sequencing.</title>
        <authorList>
            <person name="Hellsten U."/>
            <person name="Wright K.M."/>
            <person name="Jenkins J."/>
            <person name="Shu S."/>
            <person name="Yuan Y."/>
            <person name="Wessler S.R."/>
            <person name="Schmutz J."/>
            <person name="Willis J.H."/>
            <person name="Rokhsar D.S."/>
        </authorList>
    </citation>
    <scope>NUCLEOTIDE SEQUENCE [LARGE SCALE GENOMIC DNA]</scope>
    <source>
        <strain evidence="4">cv. DUN x IM62</strain>
    </source>
</reference>
<feature type="domain" description="DUF4378" evidence="2">
    <location>
        <begin position="586"/>
        <end position="726"/>
    </location>
</feature>
<dbReference type="EMBL" id="KI632344">
    <property type="protein sequence ID" value="EYU17890.1"/>
    <property type="molecule type" value="Genomic_DNA"/>
</dbReference>
<evidence type="ECO:0000313" key="3">
    <source>
        <dbReference type="EMBL" id="EYU17890.1"/>
    </source>
</evidence>
<proteinExistence type="predicted"/>
<feature type="compositionally biased region" description="Polar residues" evidence="1">
    <location>
        <begin position="370"/>
        <end position="392"/>
    </location>
</feature>
<dbReference type="AlphaFoldDB" id="A0A022PUG0"/>
<feature type="region of interest" description="Disordered" evidence="1">
    <location>
        <begin position="160"/>
        <end position="287"/>
    </location>
</feature>
<accession>A0A022PUG0</accession>
<feature type="compositionally biased region" description="Basic and acidic residues" evidence="1">
    <location>
        <begin position="192"/>
        <end position="210"/>
    </location>
</feature>
<feature type="compositionally biased region" description="Basic and acidic residues" evidence="1">
    <location>
        <begin position="489"/>
        <end position="505"/>
    </location>
</feature>
<dbReference type="InterPro" id="IPR025486">
    <property type="entry name" value="DUF4378"/>
</dbReference>
<evidence type="ECO:0000256" key="1">
    <source>
        <dbReference type="SAM" id="MobiDB-lite"/>
    </source>
</evidence>